<dbReference type="RefSeq" id="WP_097642205.1">
    <property type="nucleotide sequence ID" value="NZ_NQWI01000002.1"/>
</dbReference>
<sequence>MKTIVLQRTIVLLCALGLLTACGLADLALNAPTATPEASTTPMTGQLGSQPAPATTRTTIAEADVEVIQRPTASPQTRYDDRYEPDDRRELAQTIQIGEVQARTFSNEYDEDWVRVDVRDEYIYQFETFDLEDGADTILTLYDAEGNQVAYNDDYGGLASRIYYQAEHTTQLYLQITAYALAEPGLGYKLRVFELLPPAPDAYEPDDRQADASLITVGEVQARTFHLPSDEDWVAIDVIAGATYRFTTFDLDPGLDTILTLYDHQGNELDYNDDFIGLASQIIHRASNTERIYLHVTTYVPPAPGAVYRLEVALEP</sequence>
<dbReference type="PROSITE" id="PS51257">
    <property type="entry name" value="PROKAR_LIPOPROTEIN"/>
    <property type="match status" value="1"/>
</dbReference>
<protein>
    <recommendedName>
        <fullName evidence="5">Peptidase C-terminal archaeal/bacterial domain-containing protein</fullName>
    </recommendedName>
</protein>
<feature type="compositionally biased region" description="Polar residues" evidence="1">
    <location>
        <begin position="46"/>
        <end position="55"/>
    </location>
</feature>
<gene>
    <name evidence="3" type="ORF">CJ255_00895</name>
</gene>
<dbReference type="InterPro" id="IPR050728">
    <property type="entry name" value="Zinc_Metalloprotease_M4"/>
</dbReference>
<evidence type="ECO:0000313" key="3">
    <source>
        <dbReference type="EMBL" id="PDW04967.1"/>
    </source>
</evidence>
<accession>A0A2A6RPM6</accession>
<evidence type="ECO:0008006" key="5">
    <source>
        <dbReference type="Google" id="ProtNLM"/>
    </source>
</evidence>
<reference evidence="4" key="1">
    <citation type="submission" date="2017-08" db="EMBL/GenBank/DDBJ databases">
        <authorList>
            <person name="Grouzdev D.S."/>
            <person name="Gaisin V.A."/>
            <person name="Rysina M.S."/>
            <person name="Gorlenko V.M."/>
        </authorList>
    </citation>
    <scope>NUCLEOTIDE SEQUENCE [LARGE SCALE GENOMIC DNA]</scope>
    <source>
        <strain evidence="4">Kir15-3F</strain>
    </source>
</reference>
<dbReference type="PANTHER" id="PTHR33794:SF1">
    <property type="entry name" value="BACILLOLYSIN"/>
    <property type="match status" value="1"/>
</dbReference>
<feature type="chain" id="PRO_5012902041" description="Peptidase C-terminal archaeal/bacterial domain-containing protein" evidence="2">
    <location>
        <begin position="31"/>
        <end position="316"/>
    </location>
</feature>
<feature type="signal peptide" evidence="2">
    <location>
        <begin position="1"/>
        <end position="30"/>
    </location>
</feature>
<organism evidence="3 4">
    <name type="scientific">Candidatus Viridilinea mediisalina</name>
    <dbReference type="NCBI Taxonomy" id="2024553"/>
    <lineage>
        <taxon>Bacteria</taxon>
        <taxon>Bacillati</taxon>
        <taxon>Chloroflexota</taxon>
        <taxon>Chloroflexia</taxon>
        <taxon>Chloroflexales</taxon>
        <taxon>Chloroflexineae</taxon>
        <taxon>Oscillochloridaceae</taxon>
        <taxon>Candidatus Viridilinea</taxon>
    </lineage>
</organism>
<dbReference type="PANTHER" id="PTHR33794">
    <property type="entry name" value="BACILLOLYSIN"/>
    <property type="match status" value="1"/>
</dbReference>
<dbReference type="AlphaFoldDB" id="A0A2A6RPM6"/>
<evidence type="ECO:0000256" key="1">
    <source>
        <dbReference type="SAM" id="MobiDB-lite"/>
    </source>
</evidence>
<feature type="region of interest" description="Disordered" evidence="1">
    <location>
        <begin position="34"/>
        <end position="55"/>
    </location>
</feature>
<keyword evidence="2" id="KW-0732">Signal</keyword>
<comment type="caution">
    <text evidence="3">The sequence shown here is derived from an EMBL/GenBank/DDBJ whole genome shotgun (WGS) entry which is preliminary data.</text>
</comment>
<feature type="compositionally biased region" description="Low complexity" evidence="1">
    <location>
        <begin position="34"/>
        <end position="44"/>
    </location>
</feature>
<evidence type="ECO:0000313" key="4">
    <source>
        <dbReference type="Proteomes" id="UP000220527"/>
    </source>
</evidence>
<proteinExistence type="predicted"/>
<dbReference type="EMBL" id="NQWI01000002">
    <property type="protein sequence ID" value="PDW04967.1"/>
    <property type="molecule type" value="Genomic_DNA"/>
</dbReference>
<dbReference type="OrthoDB" id="137811at2"/>
<dbReference type="Gene3D" id="2.60.120.380">
    <property type="match status" value="2"/>
</dbReference>
<dbReference type="Proteomes" id="UP000220527">
    <property type="component" value="Unassembled WGS sequence"/>
</dbReference>
<keyword evidence="4" id="KW-1185">Reference proteome</keyword>
<evidence type="ECO:0000256" key="2">
    <source>
        <dbReference type="SAM" id="SignalP"/>
    </source>
</evidence>
<name>A0A2A6RPM6_9CHLR</name>